<evidence type="ECO:0000313" key="2">
    <source>
        <dbReference type="Proteomes" id="UP001497535"/>
    </source>
</evidence>
<comment type="caution">
    <text evidence="1">The sequence shown here is derived from an EMBL/GenBank/DDBJ whole genome shotgun (WGS) entry which is preliminary data.</text>
</comment>
<organism evidence="1 2">
    <name type="scientific">Meloidogyne enterolobii</name>
    <name type="common">Root-knot nematode worm</name>
    <name type="synonym">Meloidogyne mayaguensis</name>
    <dbReference type="NCBI Taxonomy" id="390850"/>
    <lineage>
        <taxon>Eukaryota</taxon>
        <taxon>Metazoa</taxon>
        <taxon>Ecdysozoa</taxon>
        <taxon>Nematoda</taxon>
        <taxon>Chromadorea</taxon>
        <taxon>Rhabditida</taxon>
        <taxon>Tylenchina</taxon>
        <taxon>Tylenchomorpha</taxon>
        <taxon>Tylenchoidea</taxon>
        <taxon>Meloidogynidae</taxon>
        <taxon>Meloidogyninae</taxon>
        <taxon>Meloidogyne</taxon>
    </lineage>
</organism>
<sequence length="137" mass="15948">MSVLPHPLFSQNSLNAQTITFLILFKFRNRVVPFVYCLIPNKSEEIYKRALTCVLNSIGERRPMMFIIDFEKSVENVIRALIPQTHVAGCWFHFNQSIWQSIQNLGLNTRFDQEPEYALALKKFSVLALSDVQVYFC</sequence>
<evidence type="ECO:0000313" key="1">
    <source>
        <dbReference type="EMBL" id="CAK5018610.1"/>
    </source>
</evidence>
<dbReference type="EMBL" id="CAVMJV010000003">
    <property type="protein sequence ID" value="CAK5018610.1"/>
    <property type="molecule type" value="Genomic_DNA"/>
</dbReference>
<dbReference type="Proteomes" id="UP001497535">
    <property type="component" value="Unassembled WGS sequence"/>
</dbReference>
<accession>A0ACB0XUN6</accession>
<protein>
    <submittedName>
        <fullName evidence="1">Uncharacterized protein</fullName>
    </submittedName>
</protein>
<name>A0ACB0XUN6_MELEN</name>
<proteinExistence type="predicted"/>
<keyword evidence="2" id="KW-1185">Reference proteome</keyword>
<gene>
    <name evidence="1" type="ORF">MENTE1834_LOCUS3882</name>
</gene>
<reference evidence="1" key="1">
    <citation type="submission" date="2023-11" db="EMBL/GenBank/DDBJ databases">
        <authorList>
            <person name="Poullet M."/>
        </authorList>
    </citation>
    <scope>NUCLEOTIDE SEQUENCE</scope>
    <source>
        <strain evidence="1">E1834</strain>
    </source>
</reference>